<dbReference type="GO" id="GO:0004519">
    <property type="term" value="F:endonuclease activity"/>
    <property type="evidence" value="ECO:0007669"/>
    <property type="project" value="UniProtKB-KW"/>
</dbReference>
<organism evidence="2 3">
    <name type="scientific">Pseudonocardia acidicola</name>
    <dbReference type="NCBI Taxonomy" id="2724939"/>
    <lineage>
        <taxon>Bacteria</taxon>
        <taxon>Bacillati</taxon>
        <taxon>Actinomycetota</taxon>
        <taxon>Actinomycetes</taxon>
        <taxon>Pseudonocardiales</taxon>
        <taxon>Pseudonocardiaceae</taxon>
        <taxon>Pseudonocardia</taxon>
    </lineage>
</organism>
<dbReference type="CDD" id="cd00085">
    <property type="entry name" value="HNHc"/>
    <property type="match status" value="1"/>
</dbReference>
<dbReference type="InterPro" id="IPR003615">
    <property type="entry name" value="HNH_nuc"/>
</dbReference>
<evidence type="ECO:0000259" key="1">
    <source>
        <dbReference type="SMART" id="SM00507"/>
    </source>
</evidence>
<name>A0ABX1SJN2_9PSEU</name>
<keyword evidence="2" id="KW-0255">Endonuclease</keyword>
<evidence type="ECO:0000313" key="3">
    <source>
        <dbReference type="Proteomes" id="UP000820669"/>
    </source>
</evidence>
<dbReference type="Proteomes" id="UP000820669">
    <property type="component" value="Unassembled WGS sequence"/>
</dbReference>
<evidence type="ECO:0000313" key="2">
    <source>
        <dbReference type="EMBL" id="NMI01742.1"/>
    </source>
</evidence>
<dbReference type="Pfam" id="PF01844">
    <property type="entry name" value="HNH"/>
    <property type="match status" value="1"/>
</dbReference>
<sequence length="113" mass="12368">MDLDAVRRLGGAALARLDPDGPRPRDGDPTRTRFALVPRGAGFDAHHILHWADGGVTALHNLVLLCPRHHTLIHSGEWAVSLGQGFPIFHPPPWIPGGPRRNPLHRTDLIARA</sequence>
<dbReference type="EMBL" id="JAAXLA010000098">
    <property type="protein sequence ID" value="NMI01742.1"/>
    <property type="molecule type" value="Genomic_DNA"/>
</dbReference>
<dbReference type="SMART" id="SM00507">
    <property type="entry name" value="HNHc"/>
    <property type="match status" value="1"/>
</dbReference>
<comment type="caution">
    <text evidence="2">The sequence shown here is derived from an EMBL/GenBank/DDBJ whole genome shotgun (WGS) entry which is preliminary data.</text>
</comment>
<gene>
    <name evidence="2" type="ORF">HF526_31275</name>
</gene>
<accession>A0ABX1SJN2</accession>
<dbReference type="InterPro" id="IPR002711">
    <property type="entry name" value="HNH"/>
</dbReference>
<keyword evidence="3" id="KW-1185">Reference proteome</keyword>
<keyword evidence="2" id="KW-0378">Hydrolase</keyword>
<reference evidence="2 3" key="1">
    <citation type="submission" date="2020-04" db="EMBL/GenBank/DDBJ databases">
        <authorList>
            <person name="Klaysubun C."/>
            <person name="Duangmal K."/>
            <person name="Lipun K."/>
        </authorList>
    </citation>
    <scope>NUCLEOTIDE SEQUENCE [LARGE SCALE GENOMIC DNA]</scope>
    <source>
        <strain evidence="2 3">K10HN5</strain>
    </source>
</reference>
<protein>
    <submittedName>
        <fullName evidence="2">HNH endonuclease</fullName>
    </submittedName>
</protein>
<feature type="domain" description="HNH nuclease" evidence="1">
    <location>
        <begin position="18"/>
        <end position="71"/>
    </location>
</feature>
<keyword evidence="2" id="KW-0540">Nuclease</keyword>
<proteinExistence type="predicted"/>